<dbReference type="Proteomes" id="UP000270094">
    <property type="component" value="Unassembled WGS sequence"/>
</dbReference>
<dbReference type="EMBL" id="UYYB01099454">
    <property type="protein sequence ID" value="VDM77528.1"/>
    <property type="molecule type" value="Genomic_DNA"/>
</dbReference>
<feature type="domain" description="ShKT" evidence="2">
    <location>
        <begin position="1"/>
        <end position="12"/>
    </location>
</feature>
<protein>
    <recommendedName>
        <fullName evidence="2">ShKT domain-containing protein</fullName>
    </recommendedName>
</protein>
<name>A0A3P7LEA1_STRVU</name>
<evidence type="ECO:0000313" key="4">
    <source>
        <dbReference type="Proteomes" id="UP000270094"/>
    </source>
</evidence>
<dbReference type="PROSITE" id="PS51670">
    <property type="entry name" value="SHKT"/>
    <property type="match status" value="1"/>
</dbReference>
<sequence length="111" mass="12711">MTQQCPRTCNRCNGATIPTGRPVQPTQPCFDRVNPQTGISDCPQVKYLCNNPIYYQLMTEHLPRSCQSPNWSIGLSAEDDILQKLHLFTAHERAVSQNMWLLCLSRFIVWS</sequence>
<evidence type="ECO:0000313" key="3">
    <source>
        <dbReference type="EMBL" id="VDM77528.1"/>
    </source>
</evidence>
<dbReference type="Pfam" id="PF01549">
    <property type="entry name" value="ShK"/>
    <property type="match status" value="2"/>
</dbReference>
<dbReference type="AlphaFoldDB" id="A0A3P7LEA1"/>
<reference evidence="3 4" key="1">
    <citation type="submission" date="2018-11" db="EMBL/GenBank/DDBJ databases">
        <authorList>
            <consortium name="Pathogen Informatics"/>
        </authorList>
    </citation>
    <scope>NUCLEOTIDE SEQUENCE [LARGE SCALE GENOMIC DNA]</scope>
</reference>
<evidence type="ECO:0000259" key="2">
    <source>
        <dbReference type="PROSITE" id="PS51670"/>
    </source>
</evidence>
<organism evidence="3 4">
    <name type="scientific">Strongylus vulgaris</name>
    <name type="common">Blood worm</name>
    <dbReference type="NCBI Taxonomy" id="40348"/>
    <lineage>
        <taxon>Eukaryota</taxon>
        <taxon>Metazoa</taxon>
        <taxon>Ecdysozoa</taxon>
        <taxon>Nematoda</taxon>
        <taxon>Chromadorea</taxon>
        <taxon>Rhabditida</taxon>
        <taxon>Rhabditina</taxon>
        <taxon>Rhabditomorpha</taxon>
        <taxon>Strongyloidea</taxon>
        <taxon>Strongylidae</taxon>
        <taxon>Strongylus</taxon>
    </lineage>
</organism>
<dbReference type="PANTHER" id="PTHR46219:SF5">
    <property type="entry name" value="SHKT DOMAIN-CONTAINING PROTEIN"/>
    <property type="match status" value="1"/>
</dbReference>
<gene>
    <name evidence="3" type="ORF">SVUK_LOCUS12526</name>
</gene>
<evidence type="ECO:0000256" key="1">
    <source>
        <dbReference type="PROSITE-ProRule" id="PRU01005"/>
    </source>
</evidence>
<keyword evidence="4" id="KW-1185">Reference proteome</keyword>
<dbReference type="Gene3D" id="1.10.10.1870">
    <property type="entry name" value="ShTK domain-like"/>
    <property type="match status" value="1"/>
</dbReference>
<accession>A0A3P7LEA1</accession>
<dbReference type="PANTHER" id="PTHR46219">
    <property type="entry name" value="PROTEIN CBG11138"/>
    <property type="match status" value="1"/>
</dbReference>
<proteinExistence type="predicted"/>
<comment type="caution">
    <text evidence="1">Lacks conserved residue(s) required for the propagation of feature annotation.</text>
</comment>
<dbReference type="InterPro" id="IPR003582">
    <property type="entry name" value="ShKT_dom"/>
</dbReference>
<dbReference type="OrthoDB" id="5855340at2759"/>